<dbReference type="InterPro" id="IPR020841">
    <property type="entry name" value="PKS_Beta-ketoAc_synthase_dom"/>
</dbReference>
<dbReference type="Gene3D" id="3.40.47.10">
    <property type="match status" value="1"/>
</dbReference>
<name>A0A285GLM3_9ACTN</name>
<dbReference type="PROSITE" id="PS52004">
    <property type="entry name" value="KS3_2"/>
    <property type="match status" value="1"/>
</dbReference>
<proteinExistence type="inferred from homology"/>
<feature type="domain" description="Ketosynthase family 3 (KS3)" evidence="4">
    <location>
        <begin position="2"/>
        <end position="408"/>
    </location>
</feature>
<dbReference type="EMBL" id="OBDY01000002">
    <property type="protein sequence ID" value="SNY24462.1"/>
    <property type="molecule type" value="Genomic_DNA"/>
</dbReference>
<keyword evidence="2 3" id="KW-0808">Transferase</keyword>
<dbReference type="OrthoDB" id="9808669at2"/>
<dbReference type="PANTHER" id="PTHR11712">
    <property type="entry name" value="POLYKETIDE SYNTHASE-RELATED"/>
    <property type="match status" value="1"/>
</dbReference>
<dbReference type="GO" id="GO:0006633">
    <property type="term" value="P:fatty acid biosynthetic process"/>
    <property type="evidence" value="ECO:0007669"/>
    <property type="project" value="TreeGrafter"/>
</dbReference>
<dbReference type="CDD" id="cd00834">
    <property type="entry name" value="KAS_I_II"/>
    <property type="match status" value="1"/>
</dbReference>
<gene>
    <name evidence="5" type="ORF">SAMN05421748_102196</name>
</gene>
<dbReference type="Pfam" id="PF00109">
    <property type="entry name" value="ketoacyl-synt"/>
    <property type="match status" value="1"/>
</dbReference>
<dbReference type="SUPFAM" id="SSF53901">
    <property type="entry name" value="Thiolase-like"/>
    <property type="match status" value="2"/>
</dbReference>
<dbReference type="InterPro" id="IPR014030">
    <property type="entry name" value="Ketoacyl_synth_N"/>
</dbReference>
<accession>A0A285GLM3</accession>
<dbReference type="GO" id="GO:0004315">
    <property type="term" value="F:3-oxoacyl-[acyl-carrier-protein] synthase activity"/>
    <property type="evidence" value="ECO:0007669"/>
    <property type="project" value="TreeGrafter"/>
</dbReference>
<evidence type="ECO:0000313" key="5">
    <source>
        <dbReference type="EMBL" id="SNY24462.1"/>
    </source>
</evidence>
<dbReference type="Proteomes" id="UP000219612">
    <property type="component" value="Unassembled WGS sequence"/>
</dbReference>
<sequence length="409" mass="40638">MPEPVVVTGLGIVSPVGVGVPAFAAALRAGATGFRAVPDEAGGTRFAAPLTGFDLAAALAAATPGVRREALRAARRSPLPVQAGVAAAVEAWQHAGLAGGAVPADRVGLIVGGHNLTGGYAFEHHPVYLRQPVYLPARYALQVQDTDHVATISQALGVTGEGHTVGASSASGNLALIQAARLIAAGAVDACLAVGALARPAPPERAALANLGVLAPPAEPACHPFDRRRAGLVPGEAAACLVLEPAGAARRRGATPLAELAGVATGLDATSLSTPSPAGEERVMRQALARAGVAPSAVDYVNAHGTATPAGDDAELAALAAVFGPARPWINSTKGLVGHCLSAAGAVEAIATVVQLRAGFVHANPGLRRPAAPGHRLVGATAVPAPIEVALSTSFGFGGFNTAVVLRRG</sequence>
<reference evidence="5 6" key="1">
    <citation type="submission" date="2017-09" db="EMBL/GenBank/DDBJ databases">
        <authorList>
            <person name="Ehlers B."/>
            <person name="Leendertz F.H."/>
        </authorList>
    </citation>
    <scope>NUCLEOTIDE SEQUENCE [LARGE SCALE GENOMIC DNA]</scope>
    <source>
        <strain evidence="5 6">CGMCC 4.6857</strain>
    </source>
</reference>
<dbReference type="SMART" id="SM00825">
    <property type="entry name" value="PKS_KS"/>
    <property type="match status" value="1"/>
</dbReference>
<dbReference type="InterPro" id="IPR000794">
    <property type="entry name" value="Beta-ketoacyl_synthase"/>
</dbReference>
<dbReference type="GO" id="GO:0005829">
    <property type="term" value="C:cytosol"/>
    <property type="evidence" value="ECO:0007669"/>
    <property type="project" value="TreeGrafter"/>
</dbReference>
<evidence type="ECO:0000256" key="3">
    <source>
        <dbReference type="RuleBase" id="RU003694"/>
    </source>
</evidence>
<evidence type="ECO:0000313" key="6">
    <source>
        <dbReference type="Proteomes" id="UP000219612"/>
    </source>
</evidence>
<dbReference type="PANTHER" id="PTHR11712:SF336">
    <property type="entry name" value="3-OXOACYL-[ACYL-CARRIER-PROTEIN] SYNTHASE, MITOCHONDRIAL"/>
    <property type="match status" value="1"/>
</dbReference>
<dbReference type="RefSeq" id="WP_097318962.1">
    <property type="nucleotide sequence ID" value="NZ_OBDY01000002.1"/>
</dbReference>
<dbReference type="AlphaFoldDB" id="A0A285GLM3"/>
<dbReference type="InterPro" id="IPR016039">
    <property type="entry name" value="Thiolase-like"/>
</dbReference>
<dbReference type="NCBIfam" id="NF005490">
    <property type="entry name" value="PRK07103.1"/>
    <property type="match status" value="1"/>
</dbReference>
<evidence type="ECO:0000256" key="1">
    <source>
        <dbReference type="ARBA" id="ARBA00008467"/>
    </source>
</evidence>
<keyword evidence="6" id="KW-1185">Reference proteome</keyword>
<organism evidence="5 6">
    <name type="scientific">Paractinoplanes atraurantiacus</name>
    <dbReference type="NCBI Taxonomy" id="1036182"/>
    <lineage>
        <taxon>Bacteria</taxon>
        <taxon>Bacillati</taxon>
        <taxon>Actinomycetota</taxon>
        <taxon>Actinomycetes</taxon>
        <taxon>Micromonosporales</taxon>
        <taxon>Micromonosporaceae</taxon>
        <taxon>Paractinoplanes</taxon>
    </lineage>
</organism>
<protein>
    <submittedName>
        <fullName evidence="5">Malonyl-ACP decarboxylase</fullName>
    </submittedName>
</protein>
<dbReference type="Pfam" id="PF02801">
    <property type="entry name" value="Ketoacyl-synt_C"/>
    <property type="match status" value="1"/>
</dbReference>
<evidence type="ECO:0000259" key="4">
    <source>
        <dbReference type="PROSITE" id="PS52004"/>
    </source>
</evidence>
<comment type="similarity">
    <text evidence="1 3">Belongs to the thiolase-like superfamily. Beta-ketoacyl-ACP synthases family.</text>
</comment>
<dbReference type="InterPro" id="IPR014031">
    <property type="entry name" value="Ketoacyl_synth_C"/>
</dbReference>
<evidence type="ECO:0000256" key="2">
    <source>
        <dbReference type="ARBA" id="ARBA00022679"/>
    </source>
</evidence>